<reference evidence="1 2" key="1">
    <citation type="submission" date="2018-10" db="EMBL/GenBank/DDBJ databases">
        <title>The genome of Lysobacter enzymogenes OH11.</title>
        <authorList>
            <person name="Liu F."/>
            <person name="Zhao Y."/>
            <person name="Qian G."/>
            <person name="Chen Y."/>
            <person name="Xu H."/>
        </authorList>
    </citation>
    <scope>NUCLEOTIDE SEQUENCE [LARGE SCALE GENOMIC DNA]</scope>
    <source>
        <strain evidence="1 2">OH11</strain>
    </source>
</reference>
<gene>
    <name evidence="1" type="ORF">D9T17_06695</name>
</gene>
<name>A0A3N2RKH5_LYSEN</name>
<protein>
    <recommendedName>
        <fullName evidence="3">HNH endonuclease</fullName>
    </recommendedName>
</protein>
<evidence type="ECO:0008006" key="3">
    <source>
        <dbReference type="Google" id="ProtNLM"/>
    </source>
</evidence>
<evidence type="ECO:0000313" key="2">
    <source>
        <dbReference type="Proteomes" id="UP000275910"/>
    </source>
</evidence>
<dbReference type="AlphaFoldDB" id="A0A3N2RKH5"/>
<evidence type="ECO:0000313" key="1">
    <source>
        <dbReference type="EMBL" id="ROU07884.1"/>
    </source>
</evidence>
<organism evidence="1 2">
    <name type="scientific">Lysobacter enzymogenes</name>
    <dbReference type="NCBI Taxonomy" id="69"/>
    <lineage>
        <taxon>Bacteria</taxon>
        <taxon>Pseudomonadati</taxon>
        <taxon>Pseudomonadota</taxon>
        <taxon>Gammaproteobacteria</taxon>
        <taxon>Lysobacterales</taxon>
        <taxon>Lysobacteraceae</taxon>
        <taxon>Lysobacter</taxon>
    </lineage>
</organism>
<sequence length="260" mass="28654">MAMGLFTWAKPKGNLFESNSTMQCCLCGSPDDLTGEHKIKASAIRELFSGPMVIGAFDGESRPRFAQSAKSKAFHFRARLCGTCNSSRTSAADLEFTEFDKLARERMEAGLDPGDVFKEPRYTVGGEPYLNLFRYFAKVLACQIAQEDGPRILPVTEFAIGKSDFNPVLLAMDLDPAFLAFSQVLGSQEFAAHGGLAMQLSRLTGLVHCLFSTLTHGKLRYTFSIEFDFRVGLALQRFDPVFHERCVAAHREAVAAKDSG</sequence>
<dbReference type="Proteomes" id="UP000275910">
    <property type="component" value="Unassembled WGS sequence"/>
</dbReference>
<accession>A0A3N2RKH5</accession>
<comment type="caution">
    <text evidence="1">The sequence shown here is derived from an EMBL/GenBank/DDBJ whole genome shotgun (WGS) entry which is preliminary data.</text>
</comment>
<dbReference type="EMBL" id="RCTY01000019">
    <property type="protein sequence ID" value="ROU07884.1"/>
    <property type="molecule type" value="Genomic_DNA"/>
</dbReference>
<proteinExistence type="predicted"/>